<dbReference type="EMBL" id="JAAQPE010000220">
    <property type="protein sequence ID" value="KAF5677823.1"/>
    <property type="molecule type" value="Genomic_DNA"/>
</dbReference>
<accession>A0A8H5X1A6</accession>
<dbReference type="PANTHER" id="PTHR33112:SF16">
    <property type="entry name" value="HETEROKARYON INCOMPATIBILITY DOMAIN-CONTAINING PROTEIN"/>
    <property type="match status" value="1"/>
</dbReference>
<feature type="domain" description="Heterokaryon incompatibility" evidence="1">
    <location>
        <begin position="186"/>
        <end position="343"/>
    </location>
</feature>
<evidence type="ECO:0000313" key="2">
    <source>
        <dbReference type="EMBL" id="KAF5677823.1"/>
    </source>
</evidence>
<sequence>MATSLVSRRRASIKNSCAHRVLHSWNCITFPQLRTSASSCRLCCLYRDIALDLVRGHFPDISEAFFEDEAEETLKLEELVMVKHYHSIAIRVSDHKVILDVFSDIKAGVFDVVGSRLERKYRVGRYTNSKESFEHAKEWISECLTTHACPRPGTSRVMLPKRLLVVEGALNDPVRLIETRGDEYPYICLSHRWGNPAHKQLKTTTRTLDSHMSKIEWESLPATFKDAVTVCRSMDVKYLWIDSLCILQSFAEITPSELEATKDDFALENSNMARTYQNSHFTISADLSDHMDSGFFSRDPVHEYNKDVTTDKGRVASVYIRRPIDHYREDIPGLETRGWTLQEFLLPPRVLHFGNFDITWRCKTRITCECGHLDRQKRRQAAWHRYHFIEDAARPPPDDSVGALEWWEQAVHEYTSRQLTNAADKLPALSGLAQQRKQVRGGTYLAGLWRDSLIHDLCWFHVSDYNIATSGGVGHRPQHYRAPSWSWAAVDTDSGCSWWWMGSIGLHSIMPDDEPEQACRIIQVSCEPATSDLTGEVQSGFLDIKTSLAPAEICRDPRGEVSWTIHKLDPSLTLEFFKPDCVLEDDGLSLGDQVFCAPIAGFGNIREVECACLALKQIDGGIYQRVGFCIISGERADLESFHQDTRRPGLEDFAWTGNVQVQIRIV</sequence>
<protein>
    <recommendedName>
        <fullName evidence="1">Heterokaryon incompatibility domain-containing protein</fullName>
    </recommendedName>
</protein>
<evidence type="ECO:0000313" key="3">
    <source>
        <dbReference type="Proteomes" id="UP000572754"/>
    </source>
</evidence>
<keyword evidence="3" id="KW-1185">Reference proteome</keyword>
<dbReference type="AlphaFoldDB" id="A0A8H5X1A6"/>
<reference evidence="2 3" key="2">
    <citation type="submission" date="2020-05" db="EMBL/GenBank/DDBJ databases">
        <title>Identification and distribution of gene clusters putatively required for synthesis of sphingolipid metabolism inhibitors in phylogenetically diverse species of the filamentous fungus Fusarium.</title>
        <authorList>
            <person name="Kim H.-S."/>
            <person name="Busman M."/>
            <person name="Brown D.W."/>
            <person name="Divon H."/>
            <person name="Uhlig S."/>
            <person name="Proctor R.H."/>
        </authorList>
    </citation>
    <scope>NUCLEOTIDE SEQUENCE [LARGE SCALE GENOMIC DNA]</scope>
    <source>
        <strain evidence="2 3">NRRL 25331</strain>
    </source>
</reference>
<proteinExistence type="predicted"/>
<dbReference type="InterPro" id="IPR010730">
    <property type="entry name" value="HET"/>
</dbReference>
<dbReference type="PANTHER" id="PTHR33112">
    <property type="entry name" value="DOMAIN PROTEIN, PUTATIVE-RELATED"/>
    <property type="match status" value="1"/>
</dbReference>
<name>A0A8H5X1A6_FUSCI</name>
<gene>
    <name evidence="2" type="ORF">FCIRC_6644</name>
</gene>
<dbReference type="Proteomes" id="UP000572754">
    <property type="component" value="Unassembled WGS sequence"/>
</dbReference>
<dbReference type="Pfam" id="PF06985">
    <property type="entry name" value="HET"/>
    <property type="match status" value="1"/>
</dbReference>
<reference evidence="3" key="1">
    <citation type="journal article" date="2020" name="BMC Genomics">
        <title>Correction to: Identification and distribution of gene clusters required for synthesis of sphingolipid metabolism inhibitors in diverse species of the filamentous fungus Fusarium.</title>
        <authorList>
            <person name="Kim H.S."/>
            <person name="Lohmar J.M."/>
            <person name="Busman M."/>
            <person name="Brown D.W."/>
            <person name="Naumann T.A."/>
            <person name="Divon H.H."/>
            <person name="Lysoe E."/>
            <person name="Uhlig S."/>
            <person name="Proctor R.H."/>
        </authorList>
    </citation>
    <scope>NUCLEOTIDE SEQUENCE [LARGE SCALE GENOMIC DNA]</scope>
    <source>
        <strain evidence="3">NRRL 25331</strain>
    </source>
</reference>
<comment type="caution">
    <text evidence="2">The sequence shown here is derived from an EMBL/GenBank/DDBJ whole genome shotgun (WGS) entry which is preliminary data.</text>
</comment>
<organism evidence="2 3">
    <name type="scientific">Fusarium circinatum</name>
    <name type="common">Pitch canker fungus</name>
    <name type="synonym">Gibberella circinata</name>
    <dbReference type="NCBI Taxonomy" id="48490"/>
    <lineage>
        <taxon>Eukaryota</taxon>
        <taxon>Fungi</taxon>
        <taxon>Dikarya</taxon>
        <taxon>Ascomycota</taxon>
        <taxon>Pezizomycotina</taxon>
        <taxon>Sordariomycetes</taxon>
        <taxon>Hypocreomycetidae</taxon>
        <taxon>Hypocreales</taxon>
        <taxon>Nectriaceae</taxon>
        <taxon>Fusarium</taxon>
        <taxon>Fusarium fujikuroi species complex</taxon>
    </lineage>
</organism>
<evidence type="ECO:0000259" key="1">
    <source>
        <dbReference type="Pfam" id="PF06985"/>
    </source>
</evidence>